<dbReference type="AlphaFoldDB" id="A0A8J4RCK1"/>
<keyword evidence="1" id="KW-1133">Transmembrane helix</keyword>
<evidence type="ECO:0000313" key="3">
    <source>
        <dbReference type="Proteomes" id="UP000737018"/>
    </source>
</evidence>
<dbReference type="Proteomes" id="UP000737018">
    <property type="component" value="Unassembled WGS sequence"/>
</dbReference>
<reference evidence="2" key="1">
    <citation type="submission" date="2020-03" db="EMBL/GenBank/DDBJ databases">
        <title>Castanea mollissima Vanexum genome sequencing.</title>
        <authorList>
            <person name="Staton M."/>
        </authorList>
    </citation>
    <scope>NUCLEOTIDE SEQUENCE</scope>
    <source>
        <tissue evidence="2">Leaf</tissue>
    </source>
</reference>
<sequence length="137" mass="15962">MTTGPTTTSQPLIREIALEIFPNPRSERETLELESFRKMKERRRFWSEKEIFRDFRLGKQTQIYDLLLLNPANPLTREPKQRQFGFGSLCGLDHLKAKRIKVSFWVLLLLDFGVIDLLKVSPILLVSPILSSSAYRL</sequence>
<accession>A0A8J4RCK1</accession>
<comment type="caution">
    <text evidence="2">The sequence shown here is derived from an EMBL/GenBank/DDBJ whole genome shotgun (WGS) entry which is preliminary data.</text>
</comment>
<evidence type="ECO:0000313" key="2">
    <source>
        <dbReference type="EMBL" id="KAF3961684.1"/>
    </source>
</evidence>
<keyword evidence="3" id="KW-1185">Reference proteome</keyword>
<gene>
    <name evidence="2" type="ORF">CMV_013722</name>
</gene>
<keyword evidence="1" id="KW-0812">Transmembrane</keyword>
<proteinExistence type="predicted"/>
<evidence type="ECO:0000256" key="1">
    <source>
        <dbReference type="SAM" id="Phobius"/>
    </source>
</evidence>
<protein>
    <submittedName>
        <fullName evidence="2">Uncharacterized protein</fullName>
    </submittedName>
</protein>
<name>A0A8J4RCK1_9ROSI</name>
<keyword evidence="1" id="KW-0472">Membrane</keyword>
<feature type="transmembrane region" description="Helical" evidence="1">
    <location>
        <begin position="104"/>
        <end position="130"/>
    </location>
</feature>
<dbReference type="EMBL" id="JRKL02001852">
    <property type="protein sequence ID" value="KAF3961684.1"/>
    <property type="molecule type" value="Genomic_DNA"/>
</dbReference>
<organism evidence="2 3">
    <name type="scientific">Castanea mollissima</name>
    <name type="common">Chinese chestnut</name>
    <dbReference type="NCBI Taxonomy" id="60419"/>
    <lineage>
        <taxon>Eukaryota</taxon>
        <taxon>Viridiplantae</taxon>
        <taxon>Streptophyta</taxon>
        <taxon>Embryophyta</taxon>
        <taxon>Tracheophyta</taxon>
        <taxon>Spermatophyta</taxon>
        <taxon>Magnoliopsida</taxon>
        <taxon>eudicotyledons</taxon>
        <taxon>Gunneridae</taxon>
        <taxon>Pentapetalae</taxon>
        <taxon>rosids</taxon>
        <taxon>fabids</taxon>
        <taxon>Fagales</taxon>
        <taxon>Fagaceae</taxon>
        <taxon>Castanea</taxon>
    </lineage>
</organism>